<sequence>MLLGTIQTDLKNAQLARDEVKVSALRMLLSEIHNMNIQKGGELSDAEVVSIVQREVKKRKEAAAGFRSGDREASAKKEEAELEVLMVYLPAQLSTEELTKIIVESINETGAVSISDMGKVIGSVMGKVAGRADGGTVSALVKEKLS</sequence>
<organism evidence="1 2">
    <name type="scientific">Candidatus Daviesbacteria bacterium GW2011_GWC2_40_12</name>
    <dbReference type="NCBI Taxonomy" id="1618431"/>
    <lineage>
        <taxon>Bacteria</taxon>
        <taxon>Candidatus Daviesiibacteriota</taxon>
    </lineage>
</organism>
<evidence type="ECO:0000313" key="1">
    <source>
        <dbReference type="EMBL" id="KKR41971.1"/>
    </source>
</evidence>
<dbReference type="EMBL" id="LBYB01000005">
    <property type="protein sequence ID" value="KKR41971.1"/>
    <property type="molecule type" value="Genomic_DNA"/>
</dbReference>
<dbReference type="InterPro" id="IPR003789">
    <property type="entry name" value="Asn/Gln_tRNA_amidoTrase-B-like"/>
</dbReference>
<accession>A0A0G0QX36</accession>
<gene>
    <name evidence="1" type="ORF">UT77_C0005G0086</name>
</gene>
<protein>
    <recommendedName>
        <fullName evidence="3">GatB/YqeY domain-containing protein</fullName>
    </recommendedName>
</protein>
<name>A0A0G0QX36_9BACT</name>
<dbReference type="PANTHER" id="PTHR28055">
    <property type="entry name" value="ALTERED INHERITANCE OF MITOCHONDRIA PROTEIN 41, MITOCHONDRIAL"/>
    <property type="match status" value="1"/>
</dbReference>
<comment type="caution">
    <text evidence="1">The sequence shown here is derived from an EMBL/GenBank/DDBJ whole genome shotgun (WGS) entry which is preliminary data.</text>
</comment>
<dbReference type="Pfam" id="PF09424">
    <property type="entry name" value="YqeY"/>
    <property type="match status" value="1"/>
</dbReference>
<dbReference type="InterPro" id="IPR023168">
    <property type="entry name" value="GatB_Yqey_C_2"/>
</dbReference>
<dbReference type="PANTHER" id="PTHR28055:SF1">
    <property type="entry name" value="ALTERED INHERITANCE OF MITOCHONDRIA PROTEIN 41, MITOCHONDRIAL"/>
    <property type="match status" value="1"/>
</dbReference>
<dbReference type="Gene3D" id="1.10.10.410">
    <property type="match status" value="1"/>
</dbReference>
<evidence type="ECO:0008006" key="3">
    <source>
        <dbReference type="Google" id="ProtNLM"/>
    </source>
</evidence>
<dbReference type="InterPro" id="IPR019004">
    <property type="entry name" value="YqeY/Aim41"/>
</dbReference>
<proteinExistence type="predicted"/>
<dbReference type="AlphaFoldDB" id="A0A0G0QX36"/>
<dbReference type="InterPro" id="IPR042184">
    <property type="entry name" value="YqeY/Aim41_N"/>
</dbReference>
<dbReference type="Gene3D" id="1.10.1510.10">
    <property type="entry name" value="Uncharacterised protein YqeY/AIM41 PF09424, N-terminal domain"/>
    <property type="match status" value="1"/>
</dbReference>
<reference evidence="1 2" key="1">
    <citation type="journal article" date="2015" name="Nature">
        <title>rRNA introns, odd ribosomes, and small enigmatic genomes across a large radiation of phyla.</title>
        <authorList>
            <person name="Brown C.T."/>
            <person name="Hug L.A."/>
            <person name="Thomas B.C."/>
            <person name="Sharon I."/>
            <person name="Castelle C.J."/>
            <person name="Singh A."/>
            <person name="Wilkins M.J."/>
            <person name="Williams K.H."/>
            <person name="Banfield J.F."/>
        </authorList>
    </citation>
    <scope>NUCLEOTIDE SEQUENCE [LARGE SCALE GENOMIC DNA]</scope>
</reference>
<evidence type="ECO:0000313" key="2">
    <source>
        <dbReference type="Proteomes" id="UP000034881"/>
    </source>
</evidence>
<dbReference type="SUPFAM" id="SSF89095">
    <property type="entry name" value="GatB/YqeY motif"/>
    <property type="match status" value="1"/>
</dbReference>
<dbReference type="Proteomes" id="UP000034881">
    <property type="component" value="Unassembled WGS sequence"/>
</dbReference>
<dbReference type="GO" id="GO:0016884">
    <property type="term" value="F:carbon-nitrogen ligase activity, with glutamine as amido-N-donor"/>
    <property type="evidence" value="ECO:0007669"/>
    <property type="project" value="InterPro"/>
</dbReference>